<dbReference type="Proteomes" id="UP001479290">
    <property type="component" value="Unassembled WGS sequence"/>
</dbReference>
<evidence type="ECO:0000313" key="2">
    <source>
        <dbReference type="Proteomes" id="UP001479290"/>
    </source>
</evidence>
<dbReference type="EMBL" id="JAWDJR010000014">
    <property type="protein sequence ID" value="KAK9963546.1"/>
    <property type="molecule type" value="Genomic_DNA"/>
</dbReference>
<proteinExistence type="predicted"/>
<evidence type="ECO:0000313" key="1">
    <source>
        <dbReference type="EMBL" id="KAK9963546.1"/>
    </source>
</evidence>
<reference evidence="1 2" key="1">
    <citation type="submission" date="2024-05" db="EMBL/GenBank/DDBJ databases">
        <title>A high-quality chromosomal-level genome assembly of Topmouth culter (Culter alburnus).</title>
        <authorList>
            <person name="Zhao H."/>
        </authorList>
    </citation>
    <scope>NUCLEOTIDE SEQUENCE [LARGE SCALE GENOMIC DNA]</scope>
    <source>
        <strain evidence="1">CATC2023</strain>
        <tissue evidence="1">Muscle</tissue>
    </source>
</reference>
<gene>
    <name evidence="1" type="ORF">ABG768_006722</name>
</gene>
<dbReference type="AlphaFoldDB" id="A0AAW1ZQJ5"/>
<accession>A0AAW1ZQJ5</accession>
<sequence>MDRKQANIILQALGSTETSELDQKGSHNLSNLKLHVAAKLYGVADAALHTSSTAAAESTKRGNSYSHSVKLALKKYYLPLQLSTQTPLENHPTDESSNYTISFSPCAAKGLSPLGLSKKTAITPISP</sequence>
<comment type="caution">
    <text evidence="1">The sequence shown here is derived from an EMBL/GenBank/DDBJ whole genome shotgun (WGS) entry which is preliminary data.</text>
</comment>
<organism evidence="1 2">
    <name type="scientific">Culter alburnus</name>
    <name type="common">Topmouth culter</name>
    <dbReference type="NCBI Taxonomy" id="194366"/>
    <lineage>
        <taxon>Eukaryota</taxon>
        <taxon>Metazoa</taxon>
        <taxon>Chordata</taxon>
        <taxon>Craniata</taxon>
        <taxon>Vertebrata</taxon>
        <taxon>Euteleostomi</taxon>
        <taxon>Actinopterygii</taxon>
        <taxon>Neopterygii</taxon>
        <taxon>Teleostei</taxon>
        <taxon>Ostariophysi</taxon>
        <taxon>Cypriniformes</taxon>
        <taxon>Xenocyprididae</taxon>
        <taxon>Xenocypridinae</taxon>
        <taxon>Culter</taxon>
    </lineage>
</organism>
<keyword evidence="2" id="KW-1185">Reference proteome</keyword>
<name>A0AAW1ZQJ5_CULAL</name>
<protein>
    <submittedName>
        <fullName evidence="1">Uncharacterized protein</fullName>
    </submittedName>
</protein>